<feature type="domain" description="NAD-dependent epimerase/dehydratase" evidence="2">
    <location>
        <begin position="3"/>
        <end position="215"/>
    </location>
</feature>
<dbReference type="EMBL" id="FNDN01000002">
    <property type="protein sequence ID" value="SDH54003.1"/>
    <property type="molecule type" value="Genomic_DNA"/>
</dbReference>
<dbReference type="SUPFAM" id="SSF51735">
    <property type="entry name" value="NAD(P)-binding Rossmann-fold domains"/>
    <property type="match status" value="1"/>
</dbReference>
<organism evidence="4 5">
    <name type="scientific">Rhodococcus triatomae</name>
    <dbReference type="NCBI Taxonomy" id="300028"/>
    <lineage>
        <taxon>Bacteria</taxon>
        <taxon>Bacillati</taxon>
        <taxon>Actinomycetota</taxon>
        <taxon>Actinomycetes</taxon>
        <taxon>Mycobacteriales</taxon>
        <taxon>Nocardiaceae</taxon>
        <taxon>Rhodococcus</taxon>
    </lineage>
</organism>
<evidence type="ECO:0000313" key="5">
    <source>
        <dbReference type="Proteomes" id="UP000183263"/>
    </source>
</evidence>
<accession>A0A1G8D8U8</accession>
<proteinExistence type="inferred from homology"/>
<evidence type="ECO:0000313" key="4">
    <source>
        <dbReference type="EMBL" id="SDH54003.1"/>
    </source>
</evidence>
<dbReference type="PANTHER" id="PTHR11092:SF0">
    <property type="entry name" value="EPIMERASE FAMILY PROTEIN SDR39U1"/>
    <property type="match status" value="1"/>
</dbReference>
<dbReference type="Gene3D" id="3.40.50.720">
    <property type="entry name" value="NAD(P)-binding Rossmann-like Domain"/>
    <property type="match status" value="1"/>
</dbReference>
<dbReference type="PANTHER" id="PTHR11092">
    <property type="entry name" value="SUGAR NUCLEOTIDE EPIMERASE RELATED"/>
    <property type="match status" value="1"/>
</dbReference>
<name>A0A1G8D8U8_9NOCA</name>
<reference evidence="4 5" key="1">
    <citation type="submission" date="2016-10" db="EMBL/GenBank/DDBJ databases">
        <authorList>
            <person name="de Groot N.N."/>
        </authorList>
    </citation>
    <scope>NUCLEOTIDE SEQUENCE [LARGE SCALE GENOMIC DNA]</scope>
    <source>
        <strain evidence="4 5">DSM 44892</strain>
    </source>
</reference>
<dbReference type="Pfam" id="PF01370">
    <property type="entry name" value="Epimerase"/>
    <property type="match status" value="1"/>
</dbReference>
<dbReference type="OrthoDB" id="9801773at2"/>
<dbReference type="InterPro" id="IPR010099">
    <property type="entry name" value="SDR39U1"/>
</dbReference>
<dbReference type="InterPro" id="IPR001509">
    <property type="entry name" value="Epimerase_deHydtase"/>
</dbReference>
<comment type="similarity">
    <text evidence="1">Belongs to the NAD(P)-dependent epimerase/dehydratase family. SDR39U1 subfamily.</text>
</comment>
<evidence type="ECO:0008006" key="6">
    <source>
        <dbReference type="Google" id="ProtNLM"/>
    </source>
</evidence>
<dbReference type="NCBIfam" id="TIGR01777">
    <property type="entry name" value="yfcH"/>
    <property type="match status" value="1"/>
</dbReference>
<dbReference type="InterPro" id="IPR036291">
    <property type="entry name" value="NAD(P)-bd_dom_sf"/>
</dbReference>
<dbReference type="Proteomes" id="UP000183263">
    <property type="component" value="Unassembled WGS sequence"/>
</dbReference>
<gene>
    <name evidence="4" type="ORF">SAMN05444695_102234</name>
</gene>
<evidence type="ECO:0000256" key="1">
    <source>
        <dbReference type="ARBA" id="ARBA00009353"/>
    </source>
</evidence>
<feature type="domain" description="DUF1731" evidence="3">
    <location>
        <begin position="245"/>
        <end position="291"/>
    </location>
</feature>
<evidence type="ECO:0000259" key="2">
    <source>
        <dbReference type="Pfam" id="PF01370"/>
    </source>
</evidence>
<dbReference type="AlphaFoldDB" id="A0A1G8D8U8"/>
<protein>
    <recommendedName>
        <fullName evidence="6">TIGR01777 family protein</fullName>
    </recommendedName>
</protein>
<dbReference type="Pfam" id="PF08338">
    <property type="entry name" value="DUF1731"/>
    <property type="match status" value="1"/>
</dbReference>
<dbReference type="RefSeq" id="WP_072737694.1">
    <property type="nucleotide sequence ID" value="NZ_CP048813.1"/>
</dbReference>
<keyword evidence="5" id="KW-1185">Reference proteome</keyword>
<sequence>MRVVIAGASGLIGTALVSTLRRHDHDVIRLVRRPAAGPDEYRWDPYTAALDDAALDGADAVVNLCGAGVGDRRWSGAYKQLLRDSRIVPTDVLAQAVARTGVPMFAGASAVGYYGHTGDRIVDESSPAGTGFLAGLCTDWEAAADPARAAGARTTTLRTAIVLSRHGGMLSRLRPLYRVLLGGRFGDGRQYVSWISLEDQVEALRFVLEHEVEGPVNLTGPAPVTNAEFTRALSRVLHRPAPWVVPGFAARALVGEFADEAVLAGQRAIPAVLETAGFDFRHKTVGEALEAVTAPP</sequence>
<evidence type="ECO:0000259" key="3">
    <source>
        <dbReference type="Pfam" id="PF08338"/>
    </source>
</evidence>
<dbReference type="InterPro" id="IPR013549">
    <property type="entry name" value="DUF1731"/>
</dbReference>